<evidence type="ECO:0000313" key="3">
    <source>
        <dbReference type="EMBL" id="TFK78052.1"/>
    </source>
</evidence>
<reference evidence="3 4" key="1">
    <citation type="journal article" date="2019" name="Nat. Ecol. Evol.">
        <title>Megaphylogeny resolves global patterns of mushroom evolution.</title>
        <authorList>
            <person name="Varga T."/>
            <person name="Krizsan K."/>
            <person name="Foldi C."/>
            <person name="Dima B."/>
            <person name="Sanchez-Garcia M."/>
            <person name="Sanchez-Ramirez S."/>
            <person name="Szollosi G.J."/>
            <person name="Szarkandi J.G."/>
            <person name="Papp V."/>
            <person name="Albert L."/>
            <person name="Andreopoulos W."/>
            <person name="Angelini C."/>
            <person name="Antonin V."/>
            <person name="Barry K.W."/>
            <person name="Bougher N.L."/>
            <person name="Buchanan P."/>
            <person name="Buyck B."/>
            <person name="Bense V."/>
            <person name="Catcheside P."/>
            <person name="Chovatia M."/>
            <person name="Cooper J."/>
            <person name="Damon W."/>
            <person name="Desjardin D."/>
            <person name="Finy P."/>
            <person name="Geml J."/>
            <person name="Haridas S."/>
            <person name="Hughes K."/>
            <person name="Justo A."/>
            <person name="Karasinski D."/>
            <person name="Kautmanova I."/>
            <person name="Kiss B."/>
            <person name="Kocsube S."/>
            <person name="Kotiranta H."/>
            <person name="LaButti K.M."/>
            <person name="Lechner B.E."/>
            <person name="Liimatainen K."/>
            <person name="Lipzen A."/>
            <person name="Lukacs Z."/>
            <person name="Mihaltcheva S."/>
            <person name="Morgado L.N."/>
            <person name="Niskanen T."/>
            <person name="Noordeloos M.E."/>
            <person name="Ohm R.A."/>
            <person name="Ortiz-Santana B."/>
            <person name="Ovrebo C."/>
            <person name="Racz N."/>
            <person name="Riley R."/>
            <person name="Savchenko A."/>
            <person name="Shiryaev A."/>
            <person name="Soop K."/>
            <person name="Spirin V."/>
            <person name="Szebenyi C."/>
            <person name="Tomsovsky M."/>
            <person name="Tulloss R.E."/>
            <person name="Uehling J."/>
            <person name="Grigoriev I.V."/>
            <person name="Vagvolgyi C."/>
            <person name="Papp T."/>
            <person name="Martin F.M."/>
            <person name="Miettinen O."/>
            <person name="Hibbett D.S."/>
            <person name="Nagy L.G."/>
        </authorList>
    </citation>
    <scope>NUCLEOTIDE SEQUENCE [LARGE SCALE GENOMIC DNA]</scope>
    <source>
        <strain evidence="3 4">HHB13444</strain>
    </source>
</reference>
<keyword evidence="2" id="KW-1133">Transmembrane helix</keyword>
<dbReference type="InParanoid" id="A0A5C3NM21"/>
<feature type="non-terminal residue" evidence="3">
    <location>
        <position position="163"/>
    </location>
</feature>
<feature type="region of interest" description="Disordered" evidence="1">
    <location>
        <begin position="136"/>
        <end position="163"/>
    </location>
</feature>
<dbReference type="Proteomes" id="UP000308197">
    <property type="component" value="Unassembled WGS sequence"/>
</dbReference>
<evidence type="ECO:0000256" key="2">
    <source>
        <dbReference type="SAM" id="Phobius"/>
    </source>
</evidence>
<evidence type="ECO:0000256" key="1">
    <source>
        <dbReference type="SAM" id="MobiDB-lite"/>
    </source>
</evidence>
<keyword evidence="2" id="KW-0472">Membrane</keyword>
<dbReference type="AlphaFoldDB" id="A0A5C3NM21"/>
<accession>A0A5C3NM21</accession>
<keyword evidence="4" id="KW-1185">Reference proteome</keyword>
<organism evidence="3 4">
    <name type="scientific">Polyporus arcularius HHB13444</name>
    <dbReference type="NCBI Taxonomy" id="1314778"/>
    <lineage>
        <taxon>Eukaryota</taxon>
        <taxon>Fungi</taxon>
        <taxon>Dikarya</taxon>
        <taxon>Basidiomycota</taxon>
        <taxon>Agaricomycotina</taxon>
        <taxon>Agaricomycetes</taxon>
        <taxon>Polyporales</taxon>
        <taxon>Polyporaceae</taxon>
        <taxon>Polyporus</taxon>
    </lineage>
</organism>
<keyword evidence="2" id="KW-0812">Transmembrane</keyword>
<evidence type="ECO:0000313" key="4">
    <source>
        <dbReference type="Proteomes" id="UP000308197"/>
    </source>
</evidence>
<feature type="transmembrane region" description="Helical" evidence="2">
    <location>
        <begin position="63"/>
        <end position="88"/>
    </location>
</feature>
<sequence>MSSAKHPAGKMIHRRIAGILLGMSTVFPPHEPQLRTGLVSRDATYSGTYVALTFEETFLNQSIIGVTLSTLVSGLFTVLTAVVAYVLLLRKRPNESLETYLQTTLAGGFISIGMDLMQLTRAMLVNATKGSEVLASEARSNKSKQPDCGSASDASLPTADAFA</sequence>
<protein>
    <submittedName>
        <fullName evidence="3">Uncharacterized protein</fullName>
    </submittedName>
</protein>
<name>A0A5C3NM21_9APHY</name>
<proteinExistence type="predicted"/>
<dbReference type="EMBL" id="ML212854">
    <property type="protein sequence ID" value="TFK78052.1"/>
    <property type="molecule type" value="Genomic_DNA"/>
</dbReference>
<gene>
    <name evidence="3" type="ORF">K466DRAFT_607370</name>
</gene>